<evidence type="ECO:0000313" key="4">
    <source>
        <dbReference type="EMBL" id="AYN57564.1"/>
    </source>
</evidence>
<keyword evidence="2" id="KW-0081">Bacteriolytic enzyme</keyword>
<evidence type="ECO:0000313" key="5">
    <source>
        <dbReference type="Proteomes" id="UP000268506"/>
    </source>
</evidence>
<dbReference type="Gene3D" id="2.70.70.10">
    <property type="entry name" value="Glucose Permease (Domain IIA)"/>
    <property type="match status" value="1"/>
</dbReference>
<organism evidence="4 5">
    <name type="scientific">Arthrobacter phage Corgi</name>
    <dbReference type="NCBI Taxonomy" id="2419952"/>
    <lineage>
        <taxon>Viruses</taxon>
        <taxon>Duplodnaviria</taxon>
        <taxon>Heunggongvirae</taxon>
        <taxon>Uroviricota</taxon>
        <taxon>Caudoviricetes</taxon>
        <taxon>Feeclasvirinae</taxon>
        <taxon>Corgivirus</taxon>
        <taxon>Corgivirus corgi</taxon>
    </lineage>
</organism>
<name>A0A3G2KEZ6_9CAUD</name>
<sequence length="246" mass="27191">MMEFYLPHNGPRTQVFGNIQPDGHPHAGDDFGYTGADGQVHPEVYAAADGVVLYAGDSRALGWPNPYFLNPDFDRTDARDDSAGNAVIIRHDDGGMTTYNHLESWNVRQDQRVKARQRIATTGSTGRSTGKHLHFEWIPYPCNFNTPTYGRVRPTFKPRGLFMYLTQKQELEVLAAARQVNLRAKYLDAPVSAVPRKSAAEYLDTAIPRKGGRTGNTTPRNTIAYQDANLDAVKAAAAARDQAVAE</sequence>
<evidence type="ECO:0000259" key="3">
    <source>
        <dbReference type="Pfam" id="PF01551"/>
    </source>
</evidence>
<keyword evidence="5" id="KW-1185">Reference proteome</keyword>
<dbReference type="Proteomes" id="UP000268506">
    <property type="component" value="Segment"/>
</dbReference>
<keyword evidence="1" id="KW-0929">Antimicrobial</keyword>
<dbReference type="RefSeq" id="YP_010761487.1">
    <property type="nucleotide sequence ID" value="NC_073596.1"/>
</dbReference>
<evidence type="ECO:0000256" key="2">
    <source>
        <dbReference type="ARBA" id="ARBA00022638"/>
    </source>
</evidence>
<dbReference type="GeneID" id="80090731"/>
<evidence type="ECO:0000256" key="1">
    <source>
        <dbReference type="ARBA" id="ARBA00022529"/>
    </source>
</evidence>
<dbReference type="SUPFAM" id="SSF51261">
    <property type="entry name" value="Duplicated hybrid motif"/>
    <property type="match status" value="1"/>
</dbReference>
<feature type="domain" description="M23ase beta-sheet core" evidence="3">
    <location>
        <begin position="39"/>
        <end position="137"/>
    </location>
</feature>
<accession>A0A3G2KEZ6</accession>
<protein>
    <submittedName>
        <fullName evidence="4">Lysin A</fullName>
    </submittedName>
</protein>
<dbReference type="Pfam" id="PF01551">
    <property type="entry name" value="Peptidase_M23"/>
    <property type="match status" value="1"/>
</dbReference>
<dbReference type="InterPro" id="IPR050570">
    <property type="entry name" value="Cell_wall_metabolism_enzyme"/>
</dbReference>
<dbReference type="CDD" id="cd12797">
    <property type="entry name" value="M23_peptidase"/>
    <property type="match status" value="1"/>
</dbReference>
<gene>
    <name evidence="4" type="primary">16</name>
    <name evidence="4" type="ORF">PBI_CORGI_16</name>
</gene>
<dbReference type="InterPro" id="IPR016047">
    <property type="entry name" value="M23ase_b-sheet_dom"/>
</dbReference>
<dbReference type="InterPro" id="IPR011055">
    <property type="entry name" value="Dup_hybrid_motif"/>
</dbReference>
<reference evidence="4 5" key="1">
    <citation type="submission" date="2018-09" db="EMBL/GenBank/DDBJ databases">
        <authorList>
            <person name="Rimple P.A."/>
            <person name="Stoner T.H."/>
            <person name="Garlena R.A."/>
            <person name="Russell D.A."/>
            <person name="Pope W.H."/>
            <person name="Jacobs-Sera D."/>
            <person name="Hatfull G.F."/>
        </authorList>
    </citation>
    <scope>NUCLEOTIDE SEQUENCE [LARGE SCALE GENOMIC DNA]</scope>
</reference>
<dbReference type="GO" id="GO:0042742">
    <property type="term" value="P:defense response to bacterium"/>
    <property type="evidence" value="ECO:0007669"/>
    <property type="project" value="UniProtKB-KW"/>
</dbReference>
<dbReference type="EMBL" id="MH834607">
    <property type="protein sequence ID" value="AYN57564.1"/>
    <property type="molecule type" value="Genomic_DNA"/>
</dbReference>
<dbReference type="KEGG" id="vg:80090731"/>
<dbReference type="PANTHER" id="PTHR21666">
    <property type="entry name" value="PEPTIDASE-RELATED"/>
    <property type="match status" value="1"/>
</dbReference>
<dbReference type="GO" id="GO:0031640">
    <property type="term" value="P:killing of cells of another organism"/>
    <property type="evidence" value="ECO:0007669"/>
    <property type="project" value="UniProtKB-KW"/>
</dbReference>
<dbReference type="GO" id="GO:0004222">
    <property type="term" value="F:metalloendopeptidase activity"/>
    <property type="evidence" value="ECO:0007669"/>
    <property type="project" value="TreeGrafter"/>
</dbReference>
<dbReference type="PANTHER" id="PTHR21666:SF294">
    <property type="entry name" value="PEPTIDASE M23"/>
    <property type="match status" value="1"/>
</dbReference>
<proteinExistence type="predicted"/>